<dbReference type="Pfam" id="PF24175">
    <property type="entry name" value="SU10_adaptor"/>
    <property type="match status" value="1"/>
</dbReference>
<dbReference type="AlphaFoldDB" id="X1CAA3"/>
<evidence type="ECO:0000313" key="1">
    <source>
        <dbReference type="EMBL" id="GAH04377.1"/>
    </source>
</evidence>
<dbReference type="EMBL" id="BART01020506">
    <property type="protein sequence ID" value="GAH04377.1"/>
    <property type="molecule type" value="Genomic_DNA"/>
</dbReference>
<proteinExistence type="predicted"/>
<name>X1CAA3_9ZZZZ</name>
<organism evidence="1">
    <name type="scientific">marine sediment metagenome</name>
    <dbReference type="NCBI Taxonomy" id="412755"/>
    <lineage>
        <taxon>unclassified sequences</taxon>
        <taxon>metagenomes</taxon>
        <taxon>ecological metagenomes</taxon>
    </lineage>
</organism>
<dbReference type="InterPro" id="IPR056209">
    <property type="entry name" value="SU10_adaptor"/>
</dbReference>
<feature type="non-terminal residue" evidence="1">
    <location>
        <position position="93"/>
    </location>
</feature>
<comment type="caution">
    <text evidence="1">The sequence shown here is derived from an EMBL/GenBank/DDBJ whole genome shotgun (WGS) entry which is preliminary data.</text>
</comment>
<sequence length="93" mass="10845">MAYLRYELRALCRRRLGDLTSPYTWSDDQVNQWINDAIAAYSIHFPRHRSTTIACSDDDRSYQMPAGTISIISVEYPDGNDPPTYLYQRELTH</sequence>
<reference evidence="1" key="1">
    <citation type="journal article" date="2014" name="Front. Microbiol.">
        <title>High frequency of phylogenetically diverse reductive dehalogenase-homologous genes in deep subseafloor sedimentary metagenomes.</title>
        <authorList>
            <person name="Kawai M."/>
            <person name="Futagami T."/>
            <person name="Toyoda A."/>
            <person name="Takaki Y."/>
            <person name="Nishi S."/>
            <person name="Hori S."/>
            <person name="Arai W."/>
            <person name="Tsubouchi T."/>
            <person name="Morono Y."/>
            <person name="Uchiyama I."/>
            <person name="Ito T."/>
            <person name="Fujiyama A."/>
            <person name="Inagaki F."/>
            <person name="Takami H."/>
        </authorList>
    </citation>
    <scope>NUCLEOTIDE SEQUENCE</scope>
    <source>
        <strain evidence="1">Expedition CK06-06</strain>
    </source>
</reference>
<protein>
    <submittedName>
        <fullName evidence="1">Uncharacterized protein</fullName>
    </submittedName>
</protein>
<accession>X1CAA3</accession>
<gene>
    <name evidence="1" type="ORF">S01H4_38085</name>
</gene>